<evidence type="ECO:0000313" key="3">
    <source>
        <dbReference type="Proteomes" id="UP000198661"/>
    </source>
</evidence>
<reference evidence="2 3" key="1">
    <citation type="submission" date="2016-10" db="EMBL/GenBank/DDBJ databases">
        <authorList>
            <person name="de Groot N.N."/>
        </authorList>
    </citation>
    <scope>NUCLEOTIDE SEQUENCE [LARGE SCALE GENOMIC DNA]</scope>
    <source>
        <strain evidence="2 3">DSM 44945</strain>
    </source>
</reference>
<accession>A0A1I2RJQ0</accession>
<keyword evidence="3" id="KW-1185">Reference proteome</keyword>
<evidence type="ECO:0000256" key="1">
    <source>
        <dbReference type="SAM" id="Phobius"/>
    </source>
</evidence>
<dbReference type="AlphaFoldDB" id="A0A1I2RJQ0"/>
<gene>
    <name evidence="2" type="ORF">SAMN04488025_13135</name>
</gene>
<dbReference type="EMBL" id="FOOK01000031">
    <property type="protein sequence ID" value="SFG40660.1"/>
    <property type="molecule type" value="Genomic_DNA"/>
</dbReference>
<protein>
    <submittedName>
        <fullName evidence="2">Uncharacterized protein</fullName>
    </submittedName>
</protein>
<keyword evidence="1" id="KW-1133">Transmembrane helix</keyword>
<sequence length="174" mass="19611">MLVRSIVILINLGLLGLMGWGILQQIKTQQETNRVMADVHKNIRKAHELTVTTNEQLKPLRETAVVVEEMNVKLDNTVNLLSRMNNSLANVQASEQKIVQGLDRLNQNTAMVMEQLGTISRLNEQLLEPATRTAKQTQEEHGLIEDLYEMTGTTIQEVAKLNRKFAFLGKIPVP</sequence>
<evidence type="ECO:0000313" key="2">
    <source>
        <dbReference type="EMBL" id="SFG40660.1"/>
    </source>
</evidence>
<name>A0A1I2RJQ0_9BACL</name>
<proteinExistence type="predicted"/>
<organism evidence="2 3">
    <name type="scientific">Planifilum fulgidum</name>
    <dbReference type="NCBI Taxonomy" id="201973"/>
    <lineage>
        <taxon>Bacteria</taxon>
        <taxon>Bacillati</taxon>
        <taxon>Bacillota</taxon>
        <taxon>Bacilli</taxon>
        <taxon>Bacillales</taxon>
        <taxon>Thermoactinomycetaceae</taxon>
        <taxon>Planifilum</taxon>
    </lineage>
</organism>
<keyword evidence="1" id="KW-0812">Transmembrane</keyword>
<dbReference type="STRING" id="201973.SAMN04488025_13135"/>
<feature type="transmembrane region" description="Helical" evidence="1">
    <location>
        <begin position="6"/>
        <end position="23"/>
    </location>
</feature>
<dbReference type="Proteomes" id="UP000198661">
    <property type="component" value="Unassembled WGS sequence"/>
</dbReference>
<dbReference type="RefSeq" id="WP_092040481.1">
    <property type="nucleotide sequence ID" value="NZ_FOOK01000031.1"/>
</dbReference>
<keyword evidence="1" id="KW-0472">Membrane</keyword>
<dbReference type="OrthoDB" id="2988286at2"/>